<organism evidence="1 2">
    <name type="scientific">Pyricularia oryzae</name>
    <name type="common">Rice blast fungus</name>
    <name type="synonym">Magnaporthe oryzae</name>
    <dbReference type="NCBI Taxonomy" id="318829"/>
    <lineage>
        <taxon>Eukaryota</taxon>
        <taxon>Fungi</taxon>
        <taxon>Dikarya</taxon>
        <taxon>Ascomycota</taxon>
        <taxon>Pezizomycotina</taxon>
        <taxon>Sordariomycetes</taxon>
        <taxon>Sordariomycetidae</taxon>
        <taxon>Magnaporthales</taxon>
        <taxon>Pyriculariaceae</taxon>
        <taxon>Pyricularia</taxon>
    </lineage>
</organism>
<dbReference type="AlphaFoldDB" id="A0A4P7N0J0"/>
<evidence type="ECO:0000313" key="2">
    <source>
        <dbReference type="Proteomes" id="UP000294847"/>
    </source>
</evidence>
<proteinExistence type="predicted"/>
<name>A0A4P7N0J0_PYROR</name>
<gene>
    <name evidence="1" type="ORF">PoMZ_00631</name>
</gene>
<sequence>MKHQTKFKEAACRRCEGFDRLRLPVYKWKSAQMSAWFCSMLSMFASSALHHLMVWRAGGCTRSISSPRAATTAPMHRAVGRYCITV</sequence>
<protein>
    <submittedName>
        <fullName evidence="1">Uncharacterized protein</fullName>
    </submittedName>
</protein>
<reference evidence="1 2" key="1">
    <citation type="journal article" date="2019" name="Mol. Biol. Evol.">
        <title>Blast fungal genomes show frequent chromosomal changes, gene gains and losses, and effector gene turnover.</title>
        <authorList>
            <person name="Gomez Luciano L.B."/>
            <person name="Jason Tsai I."/>
            <person name="Chuma I."/>
            <person name="Tosa Y."/>
            <person name="Chen Y.H."/>
            <person name="Li J.Y."/>
            <person name="Li M.Y."/>
            <person name="Jade Lu M.Y."/>
            <person name="Nakayashiki H."/>
            <person name="Li W.H."/>
        </authorList>
    </citation>
    <scope>NUCLEOTIDE SEQUENCE [LARGE SCALE GENOMIC DNA]</scope>
    <source>
        <strain evidence="1">MZ5-1-6</strain>
    </source>
</reference>
<dbReference type="Proteomes" id="UP000294847">
    <property type="component" value="Chromosome 2"/>
</dbReference>
<accession>A0A4P7N0J0</accession>
<dbReference type="EMBL" id="CP034205">
    <property type="protein sequence ID" value="QBZ55729.1"/>
    <property type="molecule type" value="Genomic_DNA"/>
</dbReference>
<evidence type="ECO:0000313" key="1">
    <source>
        <dbReference type="EMBL" id="QBZ55729.1"/>
    </source>
</evidence>